<dbReference type="Proteomes" id="UP000283509">
    <property type="component" value="Unassembled WGS sequence"/>
</dbReference>
<dbReference type="AlphaFoldDB" id="A0A3R7MH14"/>
<dbReference type="EMBL" id="QCYY01000837">
    <property type="protein sequence ID" value="ROT82360.1"/>
    <property type="molecule type" value="Genomic_DNA"/>
</dbReference>
<proteinExistence type="predicted"/>
<organism evidence="2 3">
    <name type="scientific">Penaeus vannamei</name>
    <name type="common">Whiteleg shrimp</name>
    <name type="synonym">Litopenaeus vannamei</name>
    <dbReference type="NCBI Taxonomy" id="6689"/>
    <lineage>
        <taxon>Eukaryota</taxon>
        <taxon>Metazoa</taxon>
        <taxon>Ecdysozoa</taxon>
        <taxon>Arthropoda</taxon>
        <taxon>Crustacea</taxon>
        <taxon>Multicrustacea</taxon>
        <taxon>Malacostraca</taxon>
        <taxon>Eumalacostraca</taxon>
        <taxon>Eucarida</taxon>
        <taxon>Decapoda</taxon>
        <taxon>Dendrobranchiata</taxon>
        <taxon>Penaeoidea</taxon>
        <taxon>Penaeidae</taxon>
        <taxon>Penaeus</taxon>
    </lineage>
</organism>
<feature type="region of interest" description="Disordered" evidence="1">
    <location>
        <begin position="1"/>
        <end position="104"/>
    </location>
</feature>
<reference evidence="2 3" key="2">
    <citation type="submission" date="2019-01" db="EMBL/GenBank/DDBJ databases">
        <title>The decoding of complex shrimp genome reveals the adaptation for benthos swimmer, frequently molting mechanism and breeding impact on genome.</title>
        <authorList>
            <person name="Sun Y."/>
            <person name="Gao Y."/>
            <person name="Yu Y."/>
        </authorList>
    </citation>
    <scope>NUCLEOTIDE SEQUENCE [LARGE SCALE GENOMIC DNA]</scope>
    <source>
        <tissue evidence="2">Muscle</tissue>
    </source>
</reference>
<comment type="caution">
    <text evidence="2">The sequence shown here is derived from an EMBL/GenBank/DDBJ whole genome shotgun (WGS) entry which is preliminary data.</text>
</comment>
<protein>
    <submittedName>
        <fullName evidence="2">Uncharacterized protein</fullName>
    </submittedName>
</protein>
<reference evidence="2 3" key="1">
    <citation type="submission" date="2018-04" db="EMBL/GenBank/DDBJ databases">
        <authorList>
            <person name="Zhang X."/>
            <person name="Yuan J."/>
            <person name="Li F."/>
            <person name="Xiang J."/>
        </authorList>
    </citation>
    <scope>NUCLEOTIDE SEQUENCE [LARGE SCALE GENOMIC DNA]</scope>
    <source>
        <tissue evidence="2">Muscle</tissue>
    </source>
</reference>
<evidence type="ECO:0000313" key="2">
    <source>
        <dbReference type="EMBL" id="ROT82360.1"/>
    </source>
</evidence>
<dbReference type="OrthoDB" id="6359741at2759"/>
<evidence type="ECO:0000313" key="3">
    <source>
        <dbReference type="Proteomes" id="UP000283509"/>
    </source>
</evidence>
<feature type="compositionally biased region" description="Basic residues" evidence="1">
    <location>
        <begin position="59"/>
        <end position="75"/>
    </location>
</feature>
<feature type="compositionally biased region" description="Low complexity" evidence="1">
    <location>
        <begin position="34"/>
        <end position="45"/>
    </location>
</feature>
<keyword evidence="3" id="KW-1185">Reference proteome</keyword>
<evidence type="ECO:0000256" key="1">
    <source>
        <dbReference type="SAM" id="MobiDB-lite"/>
    </source>
</evidence>
<name>A0A3R7MH14_PENVA</name>
<accession>A0A3R7MH14</accession>
<gene>
    <name evidence="2" type="ORF">C7M84_024472</name>
</gene>
<sequence length="104" mass="11532">MRPAPHTPEGTWRARTRSSTGKAPEDNNAEWETASAPPSLSSPVSADDDNNPFQTPFSLRRRRASGSSQRSRRRTSSGSSRENEPTRSSPRLRNRGQESLPAKE</sequence>